<gene>
    <name evidence="3" type="ORF">OL234_01410</name>
</gene>
<proteinExistence type="predicted"/>
<organism evidence="3 4">
    <name type="scientific">Vagococcus intermedius</name>
    <dbReference type="NCBI Taxonomy" id="2991418"/>
    <lineage>
        <taxon>Bacteria</taxon>
        <taxon>Bacillati</taxon>
        <taxon>Bacillota</taxon>
        <taxon>Bacilli</taxon>
        <taxon>Lactobacillales</taxon>
        <taxon>Enterococcaceae</taxon>
        <taxon>Vagococcus</taxon>
    </lineage>
</organism>
<evidence type="ECO:0000313" key="3">
    <source>
        <dbReference type="EMBL" id="WEG73591.1"/>
    </source>
</evidence>
<protein>
    <submittedName>
        <fullName evidence="3">Uncharacterized protein</fullName>
    </submittedName>
</protein>
<evidence type="ECO:0000256" key="1">
    <source>
        <dbReference type="SAM" id="MobiDB-lite"/>
    </source>
</evidence>
<dbReference type="RefSeq" id="WP_275469390.1">
    <property type="nucleotide sequence ID" value="NZ_CP110232.1"/>
</dbReference>
<reference evidence="3" key="1">
    <citation type="submission" date="2022-10" db="EMBL/GenBank/DDBJ databases">
        <title>Vagococcus sp. isolated from poultry meat.</title>
        <authorList>
            <person name="Johansson P."/>
            <person name="Bjorkroth J."/>
        </authorList>
    </citation>
    <scope>NUCLEOTIDE SEQUENCE</scope>
    <source>
        <strain evidence="3">STAA11</strain>
    </source>
</reference>
<feature type="compositionally biased region" description="Polar residues" evidence="1">
    <location>
        <begin position="75"/>
        <end position="87"/>
    </location>
</feature>
<keyword evidence="2" id="KW-0812">Transmembrane</keyword>
<feature type="region of interest" description="Disordered" evidence="1">
    <location>
        <begin position="63"/>
        <end position="87"/>
    </location>
</feature>
<keyword evidence="4" id="KW-1185">Reference proteome</keyword>
<evidence type="ECO:0000256" key="2">
    <source>
        <dbReference type="SAM" id="Phobius"/>
    </source>
</evidence>
<keyword evidence="2" id="KW-1133">Transmembrane helix</keyword>
<name>A0AAF0I856_9ENTE</name>
<feature type="transmembrane region" description="Helical" evidence="2">
    <location>
        <begin position="7"/>
        <end position="26"/>
    </location>
</feature>
<dbReference type="EMBL" id="CP110232">
    <property type="protein sequence ID" value="WEG73591.1"/>
    <property type="molecule type" value="Genomic_DNA"/>
</dbReference>
<feature type="transmembrane region" description="Helical" evidence="2">
    <location>
        <begin position="86"/>
        <end position="104"/>
    </location>
</feature>
<keyword evidence="2" id="KW-0472">Membrane</keyword>
<dbReference type="Proteomes" id="UP001179647">
    <property type="component" value="Chromosome"/>
</dbReference>
<dbReference type="KEGG" id="vie:OL234_01410"/>
<sequence>MKNWLTILLRMVVVLVIGSYMTWPVVAEEYDSQVESQAGVSFLPAPERPLYPELSENLAEDKDDLTEKETWKQEMPQNLPQTGEKTSIPSGVFLLTSVWLVSYIRRKLLDYKL</sequence>
<accession>A0AAF0I856</accession>
<dbReference type="AlphaFoldDB" id="A0AAF0I856"/>
<evidence type="ECO:0000313" key="4">
    <source>
        <dbReference type="Proteomes" id="UP001179647"/>
    </source>
</evidence>